<accession>A0A4Z0WKW6</accession>
<dbReference type="EC" id="1.-.-.-" evidence="7"/>
<feature type="binding site" description="in other chain" evidence="8">
    <location>
        <begin position="135"/>
        <end position="137"/>
    </location>
    <ligand>
        <name>FMN</name>
        <dbReference type="ChEBI" id="CHEBI:58210"/>
        <note>ligand shared between dimeric partners</note>
    </ligand>
</feature>
<proteinExistence type="inferred from homology"/>
<dbReference type="EMBL" id="SRMF01000001">
    <property type="protein sequence ID" value="TGG95875.1"/>
    <property type="molecule type" value="Genomic_DNA"/>
</dbReference>
<dbReference type="InterPro" id="IPR029479">
    <property type="entry name" value="Nitroreductase"/>
</dbReference>
<dbReference type="AlphaFoldDB" id="A0A4Z0WKW6"/>
<evidence type="ECO:0000313" key="11">
    <source>
        <dbReference type="Proteomes" id="UP000297475"/>
    </source>
</evidence>
<feature type="domain" description="Nitroreductase" evidence="9">
    <location>
        <begin position="19"/>
        <end position="165"/>
    </location>
</feature>
<evidence type="ECO:0000259" key="9">
    <source>
        <dbReference type="Pfam" id="PF00881"/>
    </source>
</evidence>
<comment type="caution">
    <text evidence="10">The sequence shown here is derived from an EMBL/GenBank/DDBJ whole genome shotgun (WGS) entry which is preliminary data.</text>
</comment>
<keyword evidence="3 7" id="KW-0288">FMN</keyword>
<evidence type="ECO:0000256" key="4">
    <source>
        <dbReference type="ARBA" id="ARBA00022857"/>
    </source>
</evidence>
<sequence length="186" mass="20120">MTAPVVQQLLNRASMPRLDQPAPTPDELEQVLRAGLLAPDHAYLRPTRLHQVSGDGLARLGECFAAAVRQDNPQASPAALEKARTRPLRAPLILVAGCQPVAHEKVPVIEQLASTAACVSLMQTALDGLGYASMWRTGAMAYHPHVKAAFGLGQEDHLVAFLYVGTALGTPKQRHEIPLDQYCSRF</sequence>
<keyword evidence="5 7" id="KW-0560">Oxidoreductase</keyword>
<dbReference type="SUPFAM" id="SSF55469">
    <property type="entry name" value="FMN-dependent nitroreductase-like"/>
    <property type="match status" value="1"/>
</dbReference>
<evidence type="ECO:0000256" key="8">
    <source>
        <dbReference type="PIRSR" id="PIRSR000232-1"/>
    </source>
</evidence>
<dbReference type="PANTHER" id="PTHR43821:SF1">
    <property type="entry name" value="NAD(P)H NITROREDUCTASE YDJA-RELATED"/>
    <property type="match status" value="1"/>
</dbReference>
<keyword evidence="11" id="KW-1185">Reference proteome</keyword>
<dbReference type="PANTHER" id="PTHR43821">
    <property type="entry name" value="NAD(P)H NITROREDUCTASE YDJA-RELATED"/>
    <property type="match status" value="1"/>
</dbReference>
<keyword evidence="2 7" id="KW-0285">Flavoprotein</keyword>
<protein>
    <recommendedName>
        <fullName evidence="7">Putative NAD(P)H nitroreductase</fullName>
        <ecNumber evidence="7">1.-.-.-</ecNumber>
    </recommendedName>
</protein>
<evidence type="ECO:0000256" key="7">
    <source>
        <dbReference type="PIRNR" id="PIRNR000232"/>
    </source>
</evidence>
<keyword evidence="6 7" id="KW-0520">NAD</keyword>
<evidence type="ECO:0000256" key="2">
    <source>
        <dbReference type="ARBA" id="ARBA00022630"/>
    </source>
</evidence>
<gene>
    <name evidence="10" type="ORF">E4656_05605</name>
</gene>
<feature type="binding site" description="in other chain" evidence="8">
    <location>
        <begin position="12"/>
        <end position="14"/>
    </location>
    <ligand>
        <name>FMN</name>
        <dbReference type="ChEBI" id="CHEBI:58210"/>
        <note>ligand shared between dimeric partners</note>
    </ligand>
</feature>
<comment type="similarity">
    <text evidence="1 7">Belongs to the nitroreductase family.</text>
</comment>
<dbReference type="InterPro" id="IPR052530">
    <property type="entry name" value="NAD(P)H_nitroreductase"/>
</dbReference>
<name>A0A4Z0WKW6_9GAMM</name>
<reference evidence="10 11" key="1">
    <citation type="submission" date="2019-04" db="EMBL/GenBank/DDBJ databases">
        <title>Natronospirillum operosus gen. nov., sp. nov., a haloalkaliphilic satellite isolated from decaying biomass of laboratory culture of cyanobacterium Geitlerinema sp. and proposal of Natronospirillaceae fam. nov. and Saccharospirillaceae fam. nov.</title>
        <authorList>
            <person name="Kevbrin V."/>
            <person name="Boltyanskaya Y."/>
            <person name="Koziaeva V."/>
            <person name="Grouzdev D.S."/>
            <person name="Park M."/>
            <person name="Cho J."/>
        </authorList>
    </citation>
    <scope>NUCLEOTIDE SEQUENCE [LARGE SCALE GENOMIC DNA]</scope>
    <source>
        <strain evidence="10 11">G-116</strain>
    </source>
</reference>
<keyword evidence="4 7" id="KW-0521">NADP</keyword>
<dbReference type="Pfam" id="PF00881">
    <property type="entry name" value="Nitroreductase"/>
    <property type="match status" value="1"/>
</dbReference>
<evidence type="ECO:0000256" key="1">
    <source>
        <dbReference type="ARBA" id="ARBA00007118"/>
    </source>
</evidence>
<dbReference type="PIRSF" id="PIRSF000232">
    <property type="entry name" value="YdjA"/>
    <property type="match status" value="1"/>
</dbReference>
<dbReference type="RefSeq" id="WP_135481891.1">
    <property type="nucleotide sequence ID" value="NZ_SRMF01000001.1"/>
</dbReference>
<comment type="cofactor">
    <cofactor evidence="8">
        <name>FMN</name>
        <dbReference type="ChEBI" id="CHEBI:58210"/>
    </cofactor>
    <text evidence="8">Binds 1 FMN per subunit.</text>
</comment>
<dbReference type="GO" id="GO:0016491">
    <property type="term" value="F:oxidoreductase activity"/>
    <property type="evidence" value="ECO:0007669"/>
    <property type="project" value="UniProtKB-UniRule"/>
</dbReference>
<dbReference type="InterPro" id="IPR000415">
    <property type="entry name" value="Nitroreductase-like"/>
</dbReference>
<evidence type="ECO:0000256" key="5">
    <source>
        <dbReference type="ARBA" id="ARBA00023002"/>
    </source>
</evidence>
<evidence type="ECO:0000256" key="3">
    <source>
        <dbReference type="ARBA" id="ARBA00022643"/>
    </source>
</evidence>
<evidence type="ECO:0000256" key="6">
    <source>
        <dbReference type="ARBA" id="ARBA00023027"/>
    </source>
</evidence>
<feature type="binding site" evidence="8">
    <location>
        <position position="41"/>
    </location>
    <ligand>
        <name>FMN</name>
        <dbReference type="ChEBI" id="CHEBI:58210"/>
        <note>ligand shared between dimeric partners</note>
    </ligand>
</feature>
<dbReference type="OrthoDB" id="9804207at2"/>
<dbReference type="InterPro" id="IPR026021">
    <property type="entry name" value="YdjA-like"/>
</dbReference>
<dbReference type="Proteomes" id="UP000297475">
    <property type="component" value="Unassembled WGS sequence"/>
</dbReference>
<evidence type="ECO:0000313" key="10">
    <source>
        <dbReference type="EMBL" id="TGG95875.1"/>
    </source>
</evidence>
<organism evidence="10 11">
    <name type="scientific">Natronospirillum operosum</name>
    <dbReference type="NCBI Taxonomy" id="2759953"/>
    <lineage>
        <taxon>Bacteria</taxon>
        <taxon>Pseudomonadati</taxon>
        <taxon>Pseudomonadota</taxon>
        <taxon>Gammaproteobacteria</taxon>
        <taxon>Oceanospirillales</taxon>
        <taxon>Natronospirillaceae</taxon>
        <taxon>Natronospirillum</taxon>
    </lineage>
</organism>
<dbReference type="Gene3D" id="3.40.109.10">
    <property type="entry name" value="NADH Oxidase"/>
    <property type="match status" value="1"/>
</dbReference>
<dbReference type="CDD" id="cd02135">
    <property type="entry name" value="YdjA-like"/>
    <property type="match status" value="1"/>
</dbReference>